<accession>A0A3B0TAC2</accession>
<feature type="non-terminal residue" evidence="10">
    <location>
        <position position="150"/>
    </location>
</feature>
<evidence type="ECO:0000256" key="5">
    <source>
        <dbReference type="ARBA" id="ARBA00022827"/>
    </source>
</evidence>
<evidence type="ECO:0000256" key="8">
    <source>
        <dbReference type="ARBA" id="ARBA00023014"/>
    </source>
</evidence>
<evidence type="ECO:0000256" key="4">
    <source>
        <dbReference type="ARBA" id="ARBA00022723"/>
    </source>
</evidence>
<proteinExistence type="predicted"/>
<gene>
    <name evidence="10" type="ORF">MNBD_ACTINO01-764</name>
</gene>
<feature type="domain" description="FAD-binding FR-type" evidence="9">
    <location>
        <begin position="3"/>
        <end position="107"/>
    </location>
</feature>
<dbReference type="PANTHER" id="PTHR47354:SF8">
    <property type="entry name" value="1,2-PHENYLACETYL-COA EPOXIDASE, SUBUNIT E"/>
    <property type="match status" value="1"/>
</dbReference>
<comment type="cofactor">
    <cofactor evidence="1">
        <name>FAD</name>
        <dbReference type="ChEBI" id="CHEBI:57692"/>
    </cofactor>
</comment>
<keyword evidence="5" id="KW-0274">FAD</keyword>
<protein>
    <recommendedName>
        <fullName evidence="9">FAD-binding FR-type domain-containing protein</fullName>
    </recommendedName>
</protein>
<dbReference type="CDD" id="cd06214">
    <property type="entry name" value="PA_degradation_oxidoreductase_like"/>
    <property type="match status" value="1"/>
</dbReference>
<evidence type="ECO:0000256" key="1">
    <source>
        <dbReference type="ARBA" id="ARBA00001974"/>
    </source>
</evidence>
<dbReference type="InterPro" id="IPR001709">
    <property type="entry name" value="Flavoprot_Pyr_Nucl_cyt_Rdtase"/>
</dbReference>
<reference evidence="10" key="1">
    <citation type="submission" date="2018-06" db="EMBL/GenBank/DDBJ databases">
        <authorList>
            <person name="Zhirakovskaya E."/>
        </authorList>
    </citation>
    <scope>NUCLEOTIDE SEQUENCE</scope>
</reference>
<keyword evidence="3" id="KW-0001">2Fe-2S</keyword>
<sequence>MAPEFHPLVVAAVGPLTDTAVSISFEVPEALRSTFLHTPGQHVIVKAEVDGDTVRRSYSICSPVGEPRIMIGVKKLPGGVFSTFANENLQPGDVLEVTPPTGDFVLEPDRANANHYIAVVAGSGITPVLSMISSALMIEPSSRFTLIYGN</sequence>
<keyword evidence="2" id="KW-0285">Flavoprotein</keyword>
<dbReference type="EMBL" id="UOEI01000671">
    <property type="protein sequence ID" value="VAW09049.1"/>
    <property type="molecule type" value="Genomic_DNA"/>
</dbReference>
<dbReference type="PANTHER" id="PTHR47354">
    <property type="entry name" value="NADH OXIDOREDUCTASE HCR"/>
    <property type="match status" value="1"/>
</dbReference>
<dbReference type="InterPro" id="IPR008333">
    <property type="entry name" value="Cbr1-like_FAD-bd_dom"/>
</dbReference>
<dbReference type="PRINTS" id="PR00371">
    <property type="entry name" value="FPNCR"/>
</dbReference>
<evidence type="ECO:0000259" key="9">
    <source>
        <dbReference type="PROSITE" id="PS51384"/>
    </source>
</evidence>
<dbReference type="Gene3D" id="3.40.50.80">
    <property type="entry name" value="Nucleotide-binding domain of ferredoxin-NADP reductase (FNR) module"/>
    <property type="match status" value="1"/>
</dbReference>
<keyword evidence="4" id="KW-0479">Metal-binding</keyword>
<dbReference type="PRINTS" id="PR00410">
    <property type="entry name" value="PHEHYDRXLASE"/>
</dbReference>
<dbReference type="GO" id="GO:0046872">
    <property type="term" value="F:metal ion binding"/>
    <property type="evidence" value="ECO:0007669"/>
    <property type="project" value="UniProtKB-KW"/>
</dbReference>
<dbReference type="AlphaFoldDB" id="A0A3B0TAC2"/>
<organism evidence="10">
    <name type="scientific">hydrothermal vent metagenome</name>
    <dbReference type="NCBI Taxonomy" id="652676"/>
    <lineage>
        <taxon>unclassified sequences</taxon>
        <taxon>metagenomes</taxon>
        <taxon>ecological metagenomes</taxon>
    </lineage>
</organism>
<keyword evidence="8" id="KW-0411">Iron-sulfur</keyword>
<evidence type="ECO:0000256" key="6">
    <source>
        <dbReference type="ARBA" id="ARBA00023002"/>
    </source>
</evidence>
<dbReference type="InterPro" id="IPR017927">
    <property type="entry name" value="FAD-bd_FR_type"/>
</dbReference>
<keyword evidence="6" id="KW-0560">Oxidoreductase</keyword>
<dbReference type="GO" id="GO:0051537">
    <property type="term" value="F:2 iron, 2 sulfur cluster binding"/>
    <property type="evidence" value="ECO:0007669"/>
    <property type="project" value="UniProtKB-KW"/>
</dbReference>
<dbReference type="InterPro" id="IPR017938">
    <property type="entry name" value="Riboflavin_synthase-like_b-brl"/>
</dbReference>
<evidence type="ECO:0000256" key="7">
    <source>
        <dbReference type="ARBA" id="ARBA00023004"/>
    </source>
</evidence>
<dbReference type="GO" id="GO:0016491">
    <property type="term" value="F:oxidoreductase activity"/>
    <property type="evidence" value="ECO:0007669"/>
    <property type="project" value="UniProtKB-KW"/>
</dbReference>
<evidence type="ECO:0000313" key="10">
    <source>
        <dbReference type="EMBL" id="VAW09049.1"/>
    </source>
</evidence>
<dbReference type="Gene3D" id="2.40.30.10">
    <property type="entry name" value="Translation factors"/>
    <property type="match status" value="1"/>
</dbReference>
<evidence type="ECO:0000256" key="3">
    <source>
        <dbReference type="ARBA" id="ARBA00022714"/>
    </source>
</evidence>
<keyword evidence="7" id="KW-0408">Iron</keyword>
<dbReference type="SUPFAM" id="SSF63380">
    <property type="entry name" value="Riboflavin synthase domain-like"/>
    <property type="match status" value="1"/>
</dbReference>
<dbReference type="Pfam" id="PF00970">
    <property type="entry name" value="FAD_binding_6"/>
    <property type="match status" value="1"/>
</dbReference>
<dbReference type="PROSITE" id="PS51384">
    <property type="entry name" value="FAD_FR"/>
    <property type="match status" value="1"/>
</dbReference>
<name>A0A3B0TAC2_9ZZZZ</name>
<evidence type="ECO:0000256" key="2">
    <source>
        <dbReference type="ARBA" id="ARBA00022630"/>
    </source>
</evidence>
<dbReference type="InterPro" id="IPR050415">
    <property type="entry name" value="MRET"/>
</dbReference>
<dbReference type="SUPFAM" id="SSF52343">
    <property type="entry name" value="Ferredoxin reductase-like, C-terminal NADP-linked domain"/>
    <property type="match status" value="1"/>
</dbReference>
<dbReference type="InterPro" id="IPR039261">
    <property type="entry name" value="FNR_nucleotide-bd"/>
</dbReference>
<dbReference type="GO" id="GO:0050660">
    <property type="term" value="F:flavin adenine dinucleotide binding"/>
    <property type="evidence" value="ECO:0007669"/>
    <property type="project" value="TreeGrafter"/>
</dbReference>